<name>A0A844XG49_9SPHN</name>
<dbReference type="EMBL" id="WUBR01000002">
    <property type="protein sequence ID" value="MWV28548.1"/>
    <property type="molecule type" value="Genomic_DNA"/>
</dbReference>
<proteinExistence type="predicted"/>
<organism evidence="1 2">
    <name type="scientific">Aurantiacibacter rhizosphaerae</name>
    <dbReference type="NCBI Taxonomy" id="2691582"/>
    <lineage>
        <taxon>Bacteria</taxon>
        <taxon>Pseudomonadati</taxon>
        <taxon>Pseudomonadota</taxon>
        <taxon>Alphaproteobacteria</taxon>
        <taxon>Sphingomonadales</taxon>
        <taxon>Erythrobacteraceae</taxon>
        <taxon>Aurantiacibacter</taxon>
    </lineage>
</organism>
<protein>
    <recommendedName>
        <fullName evidence="3">HEAT repeat domain-containing protein</fullName>
    </recommendedName>
</protein>
<evidence type="ECO:0008006" key="3">
    <source>
        <dbReference type="Google" id="ProtNLM"/>
    </source>
</evidence>
<gene>
    <name evidence="1" type="ORF">GRF63_11595</name>
</gene>
<keyword evidence="2" id="KW-1185">Reference proteome</keyword>
<dbReference type="RefSeq" id="WP_160486138.1">
    <property type="nucleotide sequence ID" value="NZ_WUBR01000002.1"/>
</dbReference>
<reference evidence="1 2" key="2">
    <citation type="submission" date="2020-02" db="EMBL/GenBank/DDBJ databases">
        <title>Erythrobacter dongmakensis sp. nov., isolated from a tidal mudflat.</title>
        <authorList>
            <person name="Kim I.S."/>
        </authorList>
    </citation>
    <scope>NUCLEOTIDE SEQUENCE [LARGE SCALE GENOMIC DNA]</scope>
    <source>
        <strain evidence="1 2">GH3-10</strain>
    </source>
</reference>
<evidence type="ECO:0000313" key="1">
    <source>
        <dbReference type="EMBL" id="MWV28548.1"/>
    </source>
</evidence>
<comment type="caution">
    <text evidence="1">The sequence shown here is derived from an EMBL/GenBank/DDBJ whole genome shotgun (WGS) entry which is preliminary data.</text>
</comment>
<evidence type="ECO:0000313" key="2">
    <source>
        <dbReference type="Proteomes" id="UP000461409"/>
    </source>
</evidence>
<dbReference type="Proteomes" id="UP000461409">
    <property type="component" value="Unassembled WGS sequence"/>
</dbReference>
<sequence length="322" mass="34919">MLVHPDIAALRSDRAPQRQAQAGMQAARDGWSAEPGAAQMQEELKAYGKGAPLAACPVLEAVFTQVGEAERLMASLSAHYCRALAQNPIGHPQFRNGFNGTSTSLLLAQTGRAQLLLQAREPGDSEAASYNFCDATRFDALLAGSAQARMVRKRQVAEDIAVFDEERLSLHPGNRLAFDLNHEALAIDRVEKRAVFLRLLRTADDPAPAREYDAASGRLLHQSSGKISTSRREAIVALLGRMGREDAAPAIAQIAMDEGDVSLRWQAMREALALDTCTGFRALITVARRPQDPLAAQAGALRAQLLETYPQLQQLEAEECPA</sequence>
<dbReference type="AlphaFoldDB" id="A0A844XG49"/>
<accession>A0A844XG49</accession>
<reference evidence="1 2" key="1">
    <citation type="submission" date="2019-12" db="EMBL/GenBank/DDBJ databases">
        <authorList>
            <person name="Lee S.D."/>
        </authorList>
    </citation>
    <scope>NUCLEOTIDE SEQUENCE [LARGE SCALE GENOMIC DNA]</scope>
    <source>
        <strain evidence="1 2">GH3-10</strain>
    </source>
</reference>